<feature type="signal peptide" evidence="1">
    <location>
        <begin position="1"/>
        <end position="18"/>
    </location>
</feature>
<dbReference type="Proteomes" id="UP001549146">
    <property type="component" value="Unassembled WGS sequence"/>
</dbReference>
<proteinExistence type="predicted"/>
<feature type="chain" id="PRO_5046710990" description="C1q domain-containing protein" evidence="1">
    <location>
        <begin position="19"/>
        <end position="238"/>
    </location>
</feature>
<dbReference type="RefSeq" id="WP_354506751.1">
    <property type="nucleotide sequence ID" value="NZ_JBEPMO010000002.1"/>
</dbReference>
<reference evidence="2 3" key="1">
    <citation type="submission" date="2024-06" db="EMBL/GenBank/DDBJ databases">
        <title>Genomic Encyclopedia of Type Strains, Phase IV (KMG-IV): sequencing the most valuable type-strain genomes for metagenomic binning, comparative biology and taxonomic classification.</title>
        <authorList>
            <person name="Goeker M."/>
        </authorList>
    </citation>
    <scope>NUCLEOTIDE SEQUENCE [LARGE SCALE GENOMIC DNA]</scope>
    <source>
        <strain evidence="2 3">DSM 29388</strain>
    </source>
</reference>
<comment type="caution">
    <text evidence="2">The sequence shown here is derived from an EMBL/GenBank/DDBJ whole genome shotgun (WGS) entry which is preliminary data.</text>
</comment>
<organism evidence="2 3">
    <name type="scientific">Moheibacter stercoris</name>
    <dbReference type="NCBI Taxonomy" id="1628251"/>
    <lineage>
        <taxon>Bacteria</taxon>
        <taxon>Pseudomonadati</taxon>
        <taxon>Bacteroidota</taxon>
        <taxon>Flavobacteriia</taxon>
        <taxon>Flavobacteriales</taxon>
        <taxon>Weeksellaceae</taxon>
        <taxon>Moheibacter</taxon>
    </lineage>
</organism>
<name>A0ABV2LU03_9FLAO</name>
<keyword evidence="1" id="KW-0732">Signal</keyword>
<gene>
    <name evidence="2" type="ORF">ABID46_000512</name>
</gene>
<protein>
    <recommendedName>
        <fullName evidence="4">C1q domain-containing protein</fullName>
    </recommendedName>
</protein>
<accession>A0ABV2LU03</accession>
<dbReference type="EMBL" id="JBEPMO010000002">
    <property type="protein sequence ID" value="MET3730953.1"/>
    <property type="molecule type" value="Genomic_DNA"/>
</dbReference>
<evidence type="ECO:0000313" key="3">
    <source>
        <dbReference type="Proteomes" id="UP001549146"/>
    </source>
</evidence>
<keyword evidence="3" id="KW-1185">Reference proteome</keyword>
<evidence type="ECO:0000313" key="2">
    <source>
        <dbReference type="EMBL" id="MET3730953.1"/>
    </source>
</evidence>
<sequence length="238" mass="25321">MKNYLLMILVIAIYTSNAQVGIGTDDPKAMLDVNGTLKVREVALTESITPEQNVLYIDNTVIGDAVVKKVTTEGLAEALFNEYFGSTIFAARKSSGISLLNIGLWGDFQPIIFAESDVTAGNYELISNDGYLVPDTGIYLINYSFTYGTGIQLGLLSGTPKISIVRQTPSGFSEINFKDFAGITLAALASLTLSSADLSGMYQLNAGDRIYFGINRGGVNLGLLSSSQATVSIAKISG</sequence>
<evidence type="ECO:0008006" key="4">
    <source>
        <dbReference type="Google" id="ProtNLM"/>
    </source>
</evidence>
<evidence type="ECO:0000256" key="1">
    <source>
        <dbReference type="SAM" id="SignalP"/>
    </source>
</evidence>